<gene>
    <name evidence="1" type="ORF">BV25DRAFT_1820097</name>
</gene>
<keyword evidence="2" id="KW-1185">Reference proteome</keyword>
<dbReference type="Proteomes" id="UP000814140">
    <property type="component" value="Unassembled WGS sequence"/>
</dbReference>
<reference evidence="1" key="1">
    <citation type="submission" date="2021-03" db="EMBL/GenBank/DDBJ databases">
        <authorList>
            <consortium name="DOE Joint Genome Institute"/>
            <person name="Ahrendt S."/>
            <person name="Looney B.P."/>
            <person name="Miyauchi S."/>
            <person name="Morin E."/>
            <person name="Drula E."/>
            <person name="Courty P.E."/>
            <person name="Chicoki N."/>
            <person name="Fauchery L."/>
            <person name="Kohler A."/>
            <person name="Kuo A."/>
            <person name="Labutti K."/>
            <person name="Pangilinan J."/>
            <person name="Lipzen A."/>
            <person name="Riley R."/>
            <person name="Andreopoulos W."/>
            <person name="He G."/>
            <person name="Johnson J."/>
            <person name="Barry K.W."/>
            <person name="Grigoriev I.V."/>
            <person name="Nagy L."/>
            <person name="Hibbett D."/>
            <person name="Henrissat B."/>
            <person name="Matheny P.B."/>
            <person name="Labbe J."/>
            <person name="Martin F."/>
        </authorList>
    </citation>
    <scope>NUCLEOTIDE SEQUENCE</scope>
    <source>
        <strain evidence="1">HHB10654</strain>
    </source>
</reference>
<protein>
    <submittedName>
        <fullName evidence="1">Uncharacterized protein</fullName>
    </submittedName>
</protein>
<dbReference type="EMBL" id="MU277191">
    <property type="protein sequence ID" value="KAI0066957.1"/>
    <property type="molecule type" value="Genomic_DNA"/>
</dbReference>
<evidence type="ECO:0000313" key="1">
    <source>
        <dbReference type="EMBL" id="KAI0066957.1"/>
    </source>
</evidence>
<evidence type="ECO:0000313" key="2">
    <source>
        <dbReference type="Proteomes" id="UP000814140"/>
    </source>
</evidence>
<organism evidence="1 2">
    <name type="scientific">Artomyces pyxidatus</name>
    <dbReference type="NCBI Taxonomy" id="48021"/>
    <lineage>
        <taxon>Eukaryota</taxon>
        <taxon>Fungi</taxon>
        <taxon>Dikarya</taxon>
        <taxon>Basidiomycota</taxon>
        <taxon>Agaricomycotina</taxon>
        <taxon>Agaricomycetes</taxon>
        <taxon>Russulales</taxon>
        <taxon>Auriscalpiaceae</taxon>
        <taxon>Artomyces</taxon>
    </lineage>
</organism>
<proteinExistence type="predicted"/>
<reference evidence="1" key="2">
    <citation type="journal article" date="2022" name="New Phytol.">
        <title>Evolutionary transition to the ectomycorrhizal habit in the genomes of a hyperdiverse lineage of mushroom-forming fungi.</title>
        <authorList>
            <person name="Looney B."/>
            <person name="Miyauchi S."/>
            <person name="Morin E."/>
            <person name="Drula E."/>
            <person name="Courty P.E."/>
            <person name="Kohler A."/>
            <person name="Kuo A."/>
            <person name="LaButti K."/>
            <person name="Pangilinan J."/>
            <person name="Lipzen A."/>
            <person name="Riley R."/>
            <person name="Andreopoulos W."/>
            <person name="He G."/>
            <person name="Johnson J."/>
            <person name="Nolan M."/>
            <person name="Tritt A."/>
            <person name="Barry K.W."/>
            <person name="Grigoriev I.V."/>
            <person name="Nagy L.G."/>
            <person name="Hibbett D."/>
            <person name="Henrissat B."/>
            <person name="Matheny P.B."/>
            <person name="Labbe J."/>
            <person name="Martin F.M."/>
        </authorList>
    </citation>
    <scope>NUCLEOTIDE SEQUENCE</scope>
    <source>
        <strain evidence="1">HHB10654</strain>
    </source>
</reference>
<name>A0ACB8TEV5_9AGAM</name>
<accession>A0ACB8TEV5</accession>
<sequence>MRVFDVYEHPSFDIEEAGSTQTAVFRLGLGAVSALVAAGFWRYYWSDKSPPPSSSSLPCC</sequence>
<comment type="caution">
    <text evidence="1">The sequence shown here is derived from an EMBL/GenBank/DDBJ whole genome shotgun (WGS) entry which is preliminary data.</text>
</comment>